<evidence type="ECO:0000256" key="3">
    <source>
        <dbReference type="SAM" id="MobiDB-lite"/>
    </source>
</evidence>
<name>A8LVQ6_SALAI</name>
<dbReference type="CAZy" id="CBM12">
    <property type="family name" value="Carbohydrate-Binding Module Family 12"/>
</dbReference>
<dbReference type="SMART" id="SM00495">
    <property type="entry name" value="ChtBD3"/>
    <property type="match status" value="2"/>
</dbReference>
<dbReference type="GO" id="GO:0005975">
    <property type="term" value="P:carbohydrate metabolic process"/>
    <property type="evidence" value="ECO:0007669"/>
    <property type="project" value="InterPro"/>
</dbReference>
<gene>
    <name evidence="6" type="ordered locus">Sare_1632</name>
</gene>
<proteinExistence type="predicted"/>
<dbReference type="InterPro" id="IPR004302">
    <property type="entry name" value="Cellulose/chitin-bd_N"/>
</dbReference>
<dbReference type="Pfam" id="PF02839">
    <property type="entry name" value="CBM_5_12"/>
    <property type="match status" value="2"/>
</dbReference>
<dbReference type="CDD" id="cd21177">
    <property type="entry name" value="LPMO_AA10"/>
    <property type="match status" value="1"/>
</dbReference>
<dbReference type="OrthoDB" id="2702399at2"/>
<reference evidence="6" key="1">
    <citation type="submission" date="2007-10" db="EMBL/GenBank/DDBJ databases">
        <title>Complete sequence of Salinispora arenicola CNS-205.</title>
        <authorList>
            <consortium name="US DOE Joint Genome Institute"/>
            <person name="Copeland A."/>
            <person name="Lucas S."/>
            <person name="Lapidus A."/>
            <person name="Barry K."/>
            <person name="Glavina del Rio T."/>
            <person name="Dalin E."/>
            <person name="Tice H."/>
            <person name="Pitluck S."/>
            <person name="Foster B."/>
            <person name="Schmutz J."/>
            <person name="Larimer F."/>
            <person name="Land M."/>
            <person name="Hauser L."/>
            <person name="Kyrpides N."/>
            <person name="Ivanova N."/>
            <person name="Jensen P.R."/>
            <person name="Moore B.S."/>
            <person name="Penn K."/>
            <person name="Jenkins C."/>
            <person name="Udwary D."/>
            <person name="Xiang L."/>
            <person name="Gontang E."/>
            <person name="Richardson P."/>
        </authorList>
    </citation>
    <scope>NUCLEOTIDE SEQUENCE [LARGE SCALE GENOMIC DNA]</scope>
    <source>
        <strain evidence="6">CNS-205</strain>
    </source>
</reference>
<feature type="signal peptide" evidence="4">
    <location>
        <begin position="1"/>
        <end position="22"/>
    </location>
</feature>
<dbReference type="PANTHER" id="PTHR34823:SF1">
    <property type="entry name" value="CHITIN-BINDING TYPE-4 DOMAIN-CONTAINING PROTEIN"/>
    <property type="match status" value="1"/>
</dbReference>
<feature type="domain" description="Chitin-binding type-3" evidence="5">
    <location>
        <begin position="292"/>
        <end position="338"/>
    </location>
</feature>
<keyword evidence="2" id="KW-0378">Hydrolase</keyword>
<evidence type="ECO:0000313" key="6">
    <source>
        <dbReference type="EMBL" id="ABV97524.1"/>
    </source>
</evidence>
<dbReference type="EMBL" id="CP000850">
    <property type="protein sequence ID" value="ABV97524.1"/>
    <property type="molecule type" value="Genomic_DNA"/>
</dbReference>
<dbReference type="GO" id="GO:0004553">
    <property type="term" value="F:hydrolase activity, hydrolyzing O-glycosyl compounds"/>
    <property type="evidence" value="ECO:0007669"/>
    <property type="project" value="InterPro"/>
</dbReference>
<dbReference type="SUPFAM" id="SSF51055">
    <property type="entry name" value="Carbohydrate binding domain"/>
    <property type="match status" value="2"/>
</dbReference>
<dbReference type="CDD" id="cd12214">
    <property type="entry name" value="ChiA1_BD"/>
    <property type="match status" value="2"/>
</dbReference>
<dbReference type="STRING" id="391037.Sare_1632"/>
<evidence type="ECO:0000256" key="4">
    <source>
        <dbReference type="SAM" id="SignalP"/>
    </source>
</evidence>
<feature type="compositionally biased region" description="Low complexity" evidence="3">
    <location>
        <begin position="172"/>
        <end position="234"/>
    </location>
</feature>
<organism evidence="6">
    <name type="scientific">Salinispora arenicola (strain CNS-205)</name>
    <dbReference type="NCBI Taxonomy" id="391037"/>
    <lineage>
        <taxon>Bacteria</taxon>
        <taxon>Bacillati</taxon>
        <taxon>Actinomycetota</taxon>
        <taxon>Actinomycetes</taxon>
        <taxon>Micromonosporales</taxon>
        <taxon>Micromonosporaceae</taxon>
        <taxon>Salinispora</taxon>
    </lineage>
</organism>
<dbReference type="GO" id="GO:0030246">
    <property type="term" value="F:carbohydrate binding"/>
    <property type="evidence" value="ECO:0007669"/>
    <property type="project" value="InterPro"/>
</dbReference>
<dbReference type="PATRIC" id="fig|391037.6.peg.1659"/>
<dbReference type="InterPro" id="IPR003610">
    <property type="entry name" value="CBM5/12"/>
</dbReference>
<accession>A8LVQ6</accession>
<feature type="domain" description="Chitin-binding type-3" evidence="5">
    <location>
        <begin position="233"/>
        <end position="280"/>
    </location>
</feature>
<sequence length="338" mass="35023">MRKRFALPLMTMGAVTATMAVAAPAQAHGYVSGPPSRQALCAQGSVPDCGPISFEPQSVEGPKGLTSCSGGISEFAVLDDESRAWPAATVGRSVTFDWIKTAPHKTSNWEYFIGDELLATFDGGGVQPPSTLSHTVDLGDHVGRQKVLAVWNIADTPMAFYSCIDVNIDGGPSPTPTGTASPTPTASPTSTASPTPTASPTSTASPTPTASPTSTASPTPTGTPSPTSTGTPAPESWQVGTTYQIGDEVTYDGVSYRARQAHTATPGWEPPRVPALWTAVTPPPATGDPAPGDGWAVGIAYQIGDEVTYDGVSYLARQAHTATPGWEPPHVPSLWIRI</sequence>
<dbReference type="eggNOG" id="COG3397">
    <property type="taxonomic scope" value="Bacteria"/>
</dbReference>
<evidence type="ECO:0000256" key="1">
    <source>
        <dbReference type="ARBA" id="ARBA00022729"/>
    </source>
</evidence>
<dbReference type="SUPFAM" id="SSF81296">
    <property type="entry name" value="E set domains"/>
    <property type="match status" value="1"/>
</dbReference>
<dbReference type="Pfam" id="PF03067">
    <property type="entry name" value="LPMO_10"/>
    <property type="match status" value="1"/>
</dbReference>
<feature type="region of interest" description="Disordered" evidence="3">
    <location>
        <begin position="172"/>
        <end position="238"/>
    </location>
</feature>
<dbReference type="HOGENOM" id="CLU_047929_3_0_11"/>
<keyword evidence="1 4" id="KW-0732">Signal</keyword>
<dbReference type="CAZy" id="AA10">
    <property type="family name" value="Auxiliary Activities 10"/>
</dbReference>
<dbReference type="GO" id="GO:0005576">
    <property type="term" value="C:extracellular region"/>
    <property type="evidence" value="ECO:0007669"/>
    <property type="project" value="InterPro"/>
</dbReference>
<dbReference type="InterPro" id="IPR036573">
    <property type="entry name" value="CBM_sf_5/12"/>
</dbReference>
<protein>
    <submittedName>
        <fullName evidence="6">Chitin-binding domain 3 protein</fullName>
    </submittedName>
</protein>
<dbReference type="KEGG" id="saq:Sare_1632"/>
<feature type="chain" id="PRO_5002726242" evidence="4">
    <location>
        <begin position="23"/>
        <end position="338"/>
    </location>
</feature>
<dbReference type="Gene3D" id="2.10.10.20">
    <property type="entry name" value="Carbohydrate-binding module superfamily 5/12"/>
    <property type="match status" value="2"/>
</dbReference>
<dbReference type="InterPro" id="IPR051024">
    <property type="entry name" value="GlcNAc_Chitin_IntDeg"/>
</dbReference>
<dbReference type="Gene3D" id="2.70.50.50">
    <property type="entry name" value="chitin-binding protein cbp21"/>
    <property type="match status" value="1"/>
</dbReference>
<evidence type="ECO:0000259" key="5">
    <source>
        <dbReference type="SMART" id="SM00495"/>
    </source>
</evidence>
<dbReference type="AlphaFoldDB" id="A8LVQ6"/>
<dbReference type="eggNOG" id="COG3979">
    <property type="taxonomic scope" value="Bacteria"/>
</dbReference>
<dbReference type="PANTHER" id="PTHR34823">
    <property type="entry name" value="GLCNAC-BINDING PROTEIN A"/>
    <property type="match status" value="1"/>
</dbReference>
<evidence type="ECO:0000256" key="2">
    <source>
        <dbReference type="ARBA" id="ARBA00022801"/>
    </source>
</evidence>
<dbReference type="InterPro" id="IPR014756">
    <property type="entry name" value="Ig_E-set"/>
</dbReference>